<dbReference type="Gene3D" id="3.40.630.90">
    <property type="match status" value="1"/>
</dbReference>
<dbReference type="PANTHER" id="PTHR47237:SF2">
    <property type="entry name" value="BLL4206 PROTEIN"/>
    <property type="match status" value="1"/>
</dbReference>
<sequence length="281" mass="30335">MTDSAPVIRPLTPVELETLVNWAGDEGWNPGLADAEAFHAADPEGFIGCFVEGKLAAAIAAIAYDNGFGFIGLYISHPRFRGKGYGKQVWDAGMAHLEGLGIGLDGVPAQQENYRKSGFIEHYRTWRWSGPFTAGNSADDGVITVPPALLPELEQFDRRFFPASRTAFLKRWTASPRTTLALVENGKITGYGTIRQCREGCKIGPLFAERDAGAERLFAALAARAGGQILHIDVPEPNIAFSAFLEKSGFEKGFVTARMVRGPAPQAPERTPAGITTLELG</sequence>
<name>A0A7W6K4P2_9HYPH</name>
<dbReference type="SUPFAM" id="SSF55729">
    <property type="entry name" value="Acyl-CoA N-acyltransferases (Nat)"/>
    <property type="match status" value="1"/>
</dbReference>
<keyword evidence="2" id="KW-0808">Transferase</keyword>
<dbReference type="InterPro" id="IPR041496">
    <property type="entry name" value="YitH/HolE_GNAT"/>
</dbReference>
<dbReference type="PANTHER" id="PTHR47237">
    <property type="entry name" value="SLL0310 PROTEIN"/>
    <property type="match status" value="1"/>
</dbReference>
<gene>
    <name evidence="2" type="ORF">GGQ66_003751</name>
</gene>
<dbReference type="Pfam" id="PF00583">
    <property type="entry name" value="Acetyltransf_1"/>
    <property type="match status" value="1"/>
</dbReference>
<dbReference type="Pfam" id="PF18014">
    <property type="entry name" value="Acetyltransf_18"/>
    <property type="match status" value="1"/>
</dbReference>
<dbReference type="AlphaFoldDB" id="A0A7W6K4P2"/>
<dbReference type="Proteomes" id="UP000584824">
    <property type="component" value="Unassembled WGS sequence"/>
</dbReference>
<dbReference type="CDD" id="cd04301">
    <property type="entry name" value="NAT_SF"/>
    <property type="match status" value="1"/>
</dbReference>
<dbReference type="RefSeq" id="WP_183794402.1">
    <property type="nucleotide sequence ID" value="NZ_JACIDU010000017.1"/>
</dbReference>
<accession>A0A7W6K4P2</accession>
<dbReference type="Gene3D" id="3.40.630.30">
    <property type="match status" value="1"/>
</dbReference>
<evidence type="ECO:0000313" key="2">
    <source>
        <dbReference type="EMBL" id="MBB4105168.1"/>
    </source>
</evidence>
<dbReference type="PROSITE" id="PS51186">
    <property type="entry name" value="GNAT"/>
    <property type="match status" value="1"/>
</dbReference>
<dbReference type="InterPro" id="IPR000182">
    <property type="entry name" value="GNAT_dom"/>
</dbReference>
<dbReference type="InterPro" id="IPR016181">
    <property type="entry name" value="Acyl_CoA_acyltransferase"/>
</dbReference>
<evidence type="ECO:0000259" key="1">
    <source>
        <dbReference type="PROSITE" id="PS51186"/>
    </source>
</evidence>
<organism evidence="2 3">
    <name type="scientific">Allorhizobium borbori</name>
    <dbReference type="NCBI Taxonomy" id="485907"/>
    <lineage>
        <taxon>Bacteria</taxon>
        <taxon>Pseudomonadati</taxon>
        <taxon>Pseudomonadota</taxon>
        <taxon>Alphaproteobacteria</taxon>
        <taxon>Hyphomicrobiales</taxon>
        <taxon>Rhizobiaceae</taxon>
        <taxon>Rhizobium/Agrobacterium group</taxon>
        <taxon>Allorhizobium</taxon>
    </lineage>
</organism>
<keyword evidence="3" id="KW-1185">Reference proteome</keyword>
<feature type="domain" description="N-acetyltransferase" evidence="1">
    <location>
        <begin position="6"/>
        <end position="139"/>
    </location>
</feature>
<comment type="caution">
    <text evidence="2">The sequence shown here is derived from an EMBL/GenBank/DDBJ whole genome shotgun (WGS) entry which is preliminary data.</text>
</comment>
<dbReference type="InterPro" id="IPR052729">
    <property type="entry name" value="Acyl/Acetyltrans_Enzymes"/>
</dbReference>
<proteinExistence type="predicted"/>
<dbReference type="GO" id="GO:0016747">
    <property type="term" value="F:acyltransferase activity, transferring groups other than amino-acyl groups"/>
    <property type="evidence" value="ECO:0007669"/>
    <property type="project" value="InterPro"/>
</dbReference>
<protein>
    <submittedName>
        <fullName evidence="2">GNAT superfamily N-acetyltransferase</fullName>
    </submittedName>
</protein>
<dbReference type="EMBL" id="JACIDU010000017">
    <property type="protein sequence ID" value="MBB4105168.1"/>
    <property type="molecule type" value="Genomic_DNA"/>
</dbReference>
<reference evidence="2 3" key="1">
    <citation type="submission" date="2020-08" db="EMBL/GenBank/DDBJ databases">
        <title>Genomic Encyclopedia of Type Strains, Phase IV (KMG-IV): sequencing the most valuable type-strain genomes for metagenomic binning, comparative biology and taxonomic classification.</title>
        <authorList>
            <person name="Goeker M."/>
        </authorList>
    </citation>
    <scope>NUCLEOTIDE SEQUENCE [LARGE SCALE GENOMIC DNA]</scope>
    <source>
        <strain evidence="2 3">DSM 26385</strain>
    </source>
</reference>
<evidence type="ECO:0000313" key="3">
    <source>
        <dbReference type="Proteomes" id="UP000584824"/>
    </source>
</evidence>